<organism evidence="3 4">
    <name type="scientific">Adineta steineri</name>
    <dbReference type="NCBI Taxonomy" id="433720"/>
    <lineage>
        <taxon>Eukaryota</taxon>
        <taxon>Metazoa</taxon>
        <taxon>Spiralia</taxon>
        <taxon>Gnathifera</taxon>
        <taxon>Rotifera</taxon>
        <taxon>Eurotatoria</taxon>
        <taxon>Bdelloidea</taxon>
        <taxon>Adinetida</taxon>
        <taxon>Adinetidae</taxon>
        <taxon>Adineta</taxon>
    </lineage>
</organism>
<dbReference type="PROSITE" id="PS50181">
    <property type="entry name" value="FBOX"/>
    <property type="match status" value="1"/>
</dbReference>
<evidence type="ECO:0000313" key="4">
    <source>
        <dbReference type="Proteomes" id="UP000663845"/>
    </source>
</evidence>
<keyword evidence="1" id="KW-0812">Transmembrane</keyword>
<comment type="caution">
    <text evidence="3">The sequence shown here is derived from an EMBL/GenBank/DDBJ whole genome shotgun (WGS) entry which is preliminary data.</text>
</comment>
<gene>
    <name evidence="3" type="ORF">JYZ213_LOCUS20263</name>
</gene>
<feature type="transmembrane region" description="Helical" evidence="1">
    <location>
        <begin position="688"/>
        <end position="710"/>
    </location>
</feature>
<dbReference type="AlphaFoldDB" id="A0A814MK32"/>
<dbReference type="InterPro" id="IPR001810">
    <property type="entry name" value="F-box_dom"/>
</dbReference>
<evidence type="ECO:0000313" key="3">
    <source>
        <dbReference type="EMBL" id="CAF1080469.1"/>
    </source>
</evidence>
<evidence type="ECO:0000259" key="2">
    <source>
        <dbReference type="PROSITE" id="PS50181"/>
    </source>
</evidence>
<keyword evidence="1" id="KW-0472">Membrane</keyword>
<dbReference type="Proteomes" id="UP000663845">
    <property type="component" value="Unassembled WGS sequence"/>
</dbReference>
<keyword evidence="1" id="KW-1133">Transmembrane helix</keyword>
<feature type="transmembrane region" description="Helical" evidence="1">
    <location>
        <begin position="636"/>
        <end position="659"/>
    </location>
</feature>
<sequence length="778" mass="91367">MSLSLHQHTFVFDLLPTEILYNIFDYLWADDILYSFYNISTSVNNIISSYKYFHVNFQSILKRDFDHICRCIQPDQIISLILSDNNDTPHQSHLYLSLFPINQFIRLRALTLIDIDNNSQSLFDNLCEIKSLVSFEIDTMSHLRYIGSQLKRLVVNKYIEDDYIHESFLSSLSFTHIQSLTLPYCSYHQLRQILSDALKLTSLTISLLIPDCTGIDYFAEQRQEMSLALTHLNLSIQTFTRTISRLLFERFLGRMPHLEKLELNVSSGGSMNLLDGDQWEIFILNHLPLLRIFNFKFKIINIDQNKENILAHFRTPFWLHKNRCWYVSFNTDDSILYTVPYFAPRIIKYPSYTILSHATTLPIDQRRILYDNVIELELGPDCKPSYRYRHVQKLTLLISNIDKSIINVLRIEYLCIRTRVSWSLKNLFRMIKQSMPCVYHLNIDCDLSCTKIHDIVPLEQIRILDLSQFFFSEKKSKQIDLPFLFPNIERLTTKINTYDQMISLIDQLKYLSHASFHIINCQTDLNQPERMHQWLLKMSHRLSTNNNFTFKLDSQSWIHFWIVGDQKPVIKAFYRLVRIVYSQHRWFRSLKLYLVLPMIEIIILIPILLSVLLPLNGVTYLPNDYFCCPSFTNIPGVLWAAFVGYMCPLCCILFIYMYITRFIHQQGNMQTLIIKQRQSRDLIIIRRILIIVNLLLSLGMPSGVLTFMFIITGKENPLLARIAYFGISLSQMGLSIALLFSIPQLKNIILNLRKPSTVMPFNRTVQGIIQMRTITAIQ</sequence>
<proteinExistence type="predicted"/>
<protein>
    <recommendedName>
        <fullName evidence="2">F-box domain-containing protein</fullName>
    </recommendedName>
</protein>
<feature type="transmembrane region" description="Helical" evidence="1">
    <location>
        <begin position="722"/>
        <end position="742"/>
    </location>
</feature>
<accession>A0A814MK32</accession>
<name>A0A814MK32_9BILA</name>
<dbReference type="Gene3D" id="1.20.1070.10">
    <property type="entry name" value="Rhodopsin 7-helix transmembrane proteins"/>
    <property type="match status" value="1"/>
</dbReference>
<feature type="domain" description="F-box" evidence="2">
    <location>
        <begin position="9"/>
        <end position="60"/>
    </location>
</feature>
<reference evidence="3" key="1">
    <citation type="submission" date="2021-02" db="EMBL/GenBank/DDBJ databases">
        <authorList>
            <person name="Nowell W R."/>
        </authorList>
    </citation>
    <scope>NUCLEOTIDE SEQUENCE</scope>
</reference>
<dbReference type="EMBL" id="CAJNOG010000212">
    <property type="protein sequence ID" value="CAF1080469.1"/>
    <property type="molecule type" value="Genomic_DNA"/>
</dbReference>
<feature type="transmembrane region" description="Helical" evidence="1">
    <location>
        <begin position="592"/>
        <end position="616"/>
    </location>
</feature>
<dbReference type="SUPFAM" id="SSF52047">
    <property type="entry name" value="RNI-like"/>
    <property type="match status" value="1"/>
</dbReference>
<evidence type="ECO:0000256" key="1">
    <source>
        <dbReference type="SAM" id="Phobius"/>
    </source>
</evidence>